<dbReference type="AlphaFoldDB" id="A0A250IY47"/>
<feature type="domain" description="AB hydrolase-1" evidence="2">
    <location>
        <begin position="29"/>
        <end position="143"/>
    </location>
</feature>
<evidence type="ECO:0000313" key="3">
    <source>
        <dbReference type="EMBL" id="ATB36137.1"/>
    </source>
</evidence>
<sequence>MTSFTDRILETTAGRLFARLWGEPQRDAPTLLLFHDSLGCVELWRDFPARLAATTGRAVVAYDRLGFGRSDPHPGCLTPDFMREEARTSVPALISQLGLGALVPLGHSVGGAMAVATAAHFPEDCAAVITESAQAFVEDRTVAGIRAAQAGFTAPGQVERLARYHGDKARWVLDAWIETWLSPGFATWRLDDDLRGLRCPVLALHGDNDEYGSPAHPERIRSVPAGPAHAILLEGVGHVPHREHPEVVLAHVAAFLRGLPPRSAARERPAATITPEADGIPAAGASR</sequence>
<dbReference type="PANTHER" id="PTHR43194:SF2">
    <property type="entry name" value="PEROXISOMAL MEMBRANE PROTEIN LPX1"/>
    <property type="match status" value="1"/>
</dbReference>
<evidence type="ECO:0000259" key="2">
    <source>
        <dbReference type="Pfam" id="PF00561"/>
    </source>
</evidence>
<reference evidence="3 4" key="1">
    <citation type="submission" date="2017-06" db="EMBL/GenBank/DDBJ databases">
        <title>Sequencing and comparative analysis of myxobacterial genomes.</title>
        <authorList>
            <person name="Rupp O."/>
            <person name="Goesmann A."/>
            <person name="Sogaard-Andersen L."/>
        </authorList>
    </citation>
    <scope>NUCLEOTIDE SEQUENCE [LARGE SCALE GENOMIC DNA]</scope>
    <source>
        <strain evidence="3 4">DSM 52655</strain>
    </source>
</reference>
<name>A0A250IY47_9BACT</name>
<dbReference type="EMBL" id="CP022098">
    <property type="protein sequence ID" value="ATB36137.1"/>
    <property type="molecule type" value="Genomic_DNA"/>
</dbReference>
<dbReference type="Pfam" id="PF00561">
    <property type="entry name" value="Abhydrolase_1"/>
    <property type="match status" value="1"/>
</dbReference>
<organism evidence="3 4">
    <name type="scientific">Cystobacter fuscus</name>
    <dbReference type="NCBI Taxonomy" id="43"/>
    <lineage>
        <taxon>Bacteria</taxon>
        <taxon>Pseudomonadati</taxon>
        <taxon>Myxococcota</taxon>
        <taxon>Myxococcia</taxon>
        <taxon>Myxococcales</taxon>
        <taxon>Cystobacterineae</taxon>
        <taxon>Archangiaceae</taxon>
        <taxon>Cystobacter</taxon>
    </lineage>
</organism>
<dbReference type="RefSeq" id="WP_095984662.1">
    <property type="nucleotide sequence ID" value="NZ_CP022098.1"/>
</dbReference>
<feature type="region of interest" description="Disordered" evidence="1">
    <location>
        <begin position="265"/>
        <end position="287"/>
    </location>
</feature>
<dbReference type="Gene3D" id="3.40.50.1820">
    <property type="entry name" value="alpha/beta hydrolase"/>
    <property type="match status" value="1"/>
</dbReference>
<evidence type="ECO:0000256" key="1">
    <source>
        <dbReference type="SAM" id="MobiDB-lite"/>
    </source>
</evidence>
<dbReference type="GO" id="GO:0016787">
    <property type="term" value="F:hydrolase activity"/>
    <property type="evidence" value="ECO:0007669"/>
    <property type="project" value="UniProtKB-KW"/>
</dbReference>
<dbReference type="Proteomes" id="UP000217257">
    <property type="component" value="Chromosome"/>
</dbReference>
<dbReference type="SUPFAM" id="SSF53474">
    <property type="entry name" value="alpha/beta-Hydrolases"/>
    <property type="match status" value="1"/>
</dbReference>
<protein>
    <submittedName>
        <fullName evidence="3">Alpha/beta hydrolase</fullName>
    </submittedName>
</protein>
<dbReference type="InterPro" id="IPR029058">
    <property type="entry name" value="AB_hydrolase_fold"/>
</dbReference>
<dbReference type="KEGG" id="cfus:CYFUS_001551"/>
<gene>
    <name evidence="3" type="ORF">CYFUS_001551</name>
</gene>
<keyword evidence="3" id="KW-0378">Hydrolase</keyword>
<evidence type="ECO:0000313" key="4">
    <source>
        <dbReference type="Proteomes" id="UP000217257"/>
    </source>
</evidence>
<dbReference type="InterPro" id="IPR000073">
    <property type="entry name" value="AB_hydrolase_1"/>
</dbReference>
<accession>A0A250IY47</accession>
<dbReference type="InterPro" id="IPR050228">
    <property type="entry name" value="Carboxylesterase_BioH"/>
</dbReference>
<dbReference type="PANTHER" id="PTHR43194">
    <property type="entry name" value="HYDROLASE ALPHA/BETA FOLD FAMILY"/>
    <property type="match status" value="1"/>
</dbReference>
<proteinExistence type="predicted"/>